<sequence length="90" mass="10149">MAIDWVQIEANSSVLFDEFISHRIGLIPLTSDDVVDRLQYSRDCTCEEFCPECSVECQDDVTRHVTSADLISSNPKIVPASNFEAQRRGQ</sequence>
<dbReference type="InterPro" id="IPR011262">
    <property type="entry name" value="DNA-dir_RNA_pol_insert"/>
</dbReference>
<dbReference type="Proteomes" id="UP000828390">
    <property type="component" value="Unassembled WGS sequence"/>
</dbReference>
<proteinExistence type="predicted"/>
<dbReference type="PANTHER" id="PTHR11800">
    <property type="entry name" value="DNA-DIRECTED RNA POLYMERASE"/>
    <property type="match status" value="1"/>
</dbReference>
<gene>
    <name evidence="2" type="ORF">DPMN_177281</name>
</gene>
<accession>A0A9D4EBV2</accession>
<dbReference type="InterPro" id="IPR050518">
    <property type="entry name" value="Rpo3/RPB3_RNA_Pol_subunit"/>
</dbReference>
<evidence type="ECO:0000313" key="3">
    <source>
        <dbReference type="Proteomes" id="UP000828390"/>
    </source>
</evidence>
<dbReference type="Pfam" id="PF01000">
    <property type="entry name" value="RNA_pol_A_bac"/>
    <property type="match status" value="1"/>
</dbReference>
<reference evidence="2" key="1">
    <citation type="journal article" date="2019" name="bioRxiv">
        <title>The Genome of the Zebra Mussel, Dreissena polymorpha: A Resource for Invasive Species Research.</title>
        <authorList>
            <person name="McCartney M.A."/>
            <person name="Auch B."/>
            <person name="Kono T."/>
            <person name="Mallez S."/>
            <person name="Zhang Y."/>
            <person name="Obille A."/>
            <person name="Becker A."/>
            <person name="Abrahante J.E."/>
            <person name="Garbe J."/>
            <person name="Badalamenti J.P."/>
            <person name="Herman A."/>
            <person name="Mangelson H."/>
            <person name="Liachko I."/>
            <person name="Sullivan S."/>
            <person name="Sone E.D."/>
            <person name="Koren S."/>
            <person name="Silverstein K.A.T."/>
            <person name="Beckman K.B."/>
            <person name="Gohl D.M."/>
        </authorList>
    </citation>
    <scope>NUCLEOTIDE SEQUENCE</scope>
    <source>
        <strain evidence="2">Duluth1</strain>
        <tissue evidence="2">Whole animal</tissue>
    </source>
</reference>
<evidence type="ECO:0000259" key="1">
    <source>
        <dbReference type="Pfam" id="PF01000"/>
    </source>
</evidence>
<dbReference type="PANTHER" id="PTHR11800:SF2">
    <property type="entry name" value="DNA-DIRECTED RNA POLYMERASE II SUBUNIT RPB3"/>
    <property type="match status" value="1"/>
</dbReference>
<dbReference type="SUPFAM" id="SSF56553">
    <property type="entry name" value="Insert subdomain of RNA polymerase alpha subunit"/>
    <property type="match status" value="1"/>
</dbReference>
<reference evidence="2" key="2">
    <citation type="submission" date="2020-11" db="EMBL/GenBank/DDBJ databases">
        <authorList>
            <person name="McCartney M.A."/>
            <person name="Auch B."/>
            <person name="Kono T."/>
            <person name="Mallez S."/>
            <person name="Becker A."/>
            <person name="Gohl D.M."/>
            <person name="Silverstein K.A.T."/>
            <person name="Koren S."/>
            <person name="Bechman K.B."/>
            <person name="Herman A."/>
            <person name="Abrahante J.E."/>
            <person name="Garbe J."/>
        </authorList>
    </citation>
    <scope>NUCLEOTIDE SEQUENCE</scope>
    <source>
        <strain evidence="2">Duluth1</strain>
        <tissue evidence="2">Whole animal</tissue>
    </source>
</reference>
<dbReference type="GO" id="GO:0006366">
    <property type="term" value="P:transcription by RNA polymerase II"/>
    <property type="evidence" value="ECO:0007669"/>
    <property type="project" value="TreeGrafter"/>
</dbReference>
<dbReference type="InterPro" id="IPR036643">
    <property type="entry name" value="RNApol_insert_sf"/>
</dbReference>
<organism evidence="2 3">
    <name type="scientific">Dreissena polymorpha</name>
    <name type="common">Zebra mussel</name>
    <name type="synonym">Mytilus polymorpha</name>
    <dbReference type="NCBI Taxonomy" id="45954"/>
    <lineage>
        <taxon>Eukaryota</taxon>
        <taxon>Metazoa</taxon>
        <taxon>Spiralia</taxon>
        <taxon>Lophotrochozoa</taxon>
        <taxon>Mollusca</taxon>
        <taxon>Bivalvia</taxon>
        <taxon>Autobranchia</taxon>
        <taxon>Heteroconchia</taxon>
        <taxon>Euheterodonta</taxon>
        <taxon>Imparidentia</taxon>
        <taxon>Neoheterodontei</taxon>
        <taxon>Myida</taxon>
        <taxon>Dreissenoidea</taxon>
        <taxon>Dreissenidae</taxon>
        <taxon>Dreissena</taxon>
    </lineage>
</organism>
<dbReference type="AlphaFoldDB" id="A0A9D4EBV2"/>
<protein>
    <recommendedName>
        <fullName evidence="1">DNA-directed RNA polymerase insert domain-containing protein</fullName>
    </recommendedName>
</protein>
<dbReference type="GO" id="GO:0005665">
    <property type="term" value="C:RNA polymerase II, core complex"/>
    <property type="evidence" value="ECO:0007669"/>
    <property type="project" value="TreeGrafter"/>
</dbReference>
<dbReference type="GO" id="GO:0046983">
    <property type="term" value="F:protein dimerization activity"/>
    <property type="evidence" value="ECO:0007669"/>
    <property type="project" value="InterPro"/>
</dbReference>
<name>A0A9D4EBV2_DREPO</name>
<dbReference type="GO" id="GO:0003899">
    <property type="term" value="F:DNA-directed RNA polymerase activity"/>
    <property type="evidence" value="ECO:0007669"/>
    <property type="project" value="InterPro"/>
</dbReference>
<dbReference type="EMBL" id="JAIWYP010000009">
    <property type="protein sequence ID" value="KAH3775871.1"/>
    <property type="molecule type" value="Genomic_DNA"/>
</dbReference>
<dbReference type="Gene3D" id="2.170.120.12">
    <property type="entry name" value="DNA-directed RNA polymerase, insert domain"/>
    <property type="match status" value="1"/>
</dbReference>
<feature type="domain" description="DNA-directed RNA polymerase insert" evidence="1">
    <location>
        <begin position="6"/>
        <end position="78"/>
    </location>
</feature>
<evidence type="ECO:0000313" key="2">
    <source>
        <dbReference type="EMBL" id="KAH3775871.1"/>
    </source>
</evidence>
<comment type="caution">
    <text evidence="2">The sequence shown here is derived from an EMBL/GenBank/DDBJ whole genome shotgun (WGS) entry which is preliminary data.</text>
</comment>
<keyword evidence="3" id="KW-1185">Reference proteome</keyword>